<gene>
    <name evidence="1" type="ORF">D7V94_07515</name>
</gene>
<dbReference type="OrthoDB" id="1821349at2"/>
<evidence type="ECO:0000313" key="2">
    <source>
        <dbReference type="Proteomes" id="UP000280696"/>
    </source>
</evidence>
<name>A0A3A9AXP5_9FIRM</name>
<dbReference type="EMBL" id="RAYQ01000006">
    <property type="protein sequence ID" value="RKI91926.1"/>
    <property type="molecule type" value="Genomic_DNA"/>
</dbReference>
<keyword evidence="2" id="KW-1185">Reference proteome</keyword>
<sequence>MRYFFNGKIDKVDDLYTIRIPFNVWEVCKKRDVIEAELVLDNKIIECDLIPEAKGNYKIHLQEDDVSHVDITKEHKILLHITKSLIQINQNSPYSFDNPIRKIDGIDIIIQPEDGLCGQTCVAMLAGITIAEVISVMDCREWQATMGRVISALNYYGIDHSDVIVYTEGQKAILPKCCILMEKMGLYCHYLVHYDGKFYDSNLGIIPEYDMSKLLGYLEVKVD</sequence>
<dbReference type="AlphaFoldDB" id="A0A3A9AXP5"/>
<reference evidence="1 2" key="1">
    <citation type="submission" date="2018-09" db="EMBL/GenBank/DDBJ databases">
        <title>Murine metabolic-syndrome-specific gut microbial biobank.</title>
        <authorList>
            <person name="Liu C."/>
        </authorList>
    </citation>
    <scope>NUCLEOTIDE SEQUENCE [LARGE SCALE GENOMIC DNA]</scope>
    <source>
        <strain evidence="1 2">0.1xD8-82</strain>
    </source>
</reference>
<accession>A0A3A9AXP5</accession>
<dbReference type="Proteomes" id="UP000280696">
    <property type="component" value="Unassembled WGS sequence"/>
</dbReference>
<evidence type="ECO:0000313" key="1">
    <source>
        <dbReference type="EMBL" id="RKI91926.1"/>
    </source>
</evidence>
<proteinExistence type="predicted"/>
<dbReference type="SUPFAM" id="SSF141694">
    <property type="entry name" value="AF2212/PG0164-like"/>
    <property type="match status" value="1"/>
</dbReference>
<organism evidence="1 2">
    <name type="scientific">Parablautia intestinalis</name>
    <dbReference type="NCBI Taxonomy" id="2320100"/>
    <lineage>
        <taxon>Bacteria</taxon>
        <taxon>Bacillati</taxon>
        <taxon>Bacillota</taxon>
        <taxon>Clostridia</taxon>
        <taxon>Lachnospirales</taxon>
        <taxon>Lachnospiraceae</taxon>
        <taxon>Parablautia</taxon>
    </lineage>
</organism>
<dbReference type="RefSeq" id="WP_120468404.1">
    <property type="nucleotide sequence ID" value="NZ_RAYQ01000006.1"/>
</dbReference>
<protein>
    <submittedName>
        <fullName evidence="1">DUF1905 domain-containing protein</fullName>
    </submittedName>
</protein>
<comment type="caution">
    <text evidence="1">The sequence shown here is derived from an EMBL/GenBank/DDBJ whole genome shotgun (WGS) entry which is preliminary data.</text>
</comment>